<organism evidence="1 2">
    <name type="scientific">Paenibacillus contaminans</name>
    <dbReference type="NCBI Taxonomy" id="450362"/>
    <lineage>
        <taxon>Bacteria</taxon>
        <taxon>Bacillati</taxon>
        <taxon>Bacillota</taxon>
        <taxon>Bacilli</taxon>
        <taxon>Bacillales</taxon>
        <taxon>Paenibacillaceae</taxon>
        <taxon>Paenibacillus</taxon>
    </lineage>
</organism>
<dbReference type="GO" id="GO:0016301">
    <property type="term" value="F:kinase activity"/>
    <property type="evidence" value="ECO:0007669"/>
    <property type="project" value="UniProtKB-KW"/>
</dbReference>
<dbReference type="Proteomes" id="UP000250369">
    <property type="component" value="Unassembled WGS sequence"/>
</dbReference>
<sequence length="177" mass="20162">MEHKLPLFIVTGASGVGKTTVMHELRALLPDFDVLSTDDDNFGTTAAKLEYQDRFNLLFHFASAVAKSGRGTIICGTLMPWDAKKCDTYNSFSELCFINLHCDDMTRSTRLRNRADKAMWTDEMLKSHEEFARWLLNNAETEYNPPMPTIDTTSTAPFEVAEQIKAFVVQKWKERNA</sequence>
<keyword evidence="1" id="KW-0808">Transferase</keyword>
<dbReference type="EMBL" id="QMFB01000063">
    <property type="protein sequence ID" value="RAV08185.1"/>
    <property type="molecule type" value="Genomic_DNA"/>
</dbReference>
<accession>A0A329LIY1</accession>
<dbReference type="SUPFAM" id="SSF52540">
    <property type="entry name" value="P-loop containing nucleoside triphosphate hydrolases"/>
    <property type="match status" value="1"/>
</dbReference>
<name>A0A329LIY1_9BACL</name>
<comment type="caution">
    <text evidence="1">The sequence shown here is derived from an EMBL/GenBank/DDBJ whole genome shotgun (WGS) entry which is preliminary data.</text>
</comment>
<dbReference type="InterPro" id="IPR027417">
    <property type="entry name" value="P-loop_NTPase"/>
</dbReference>
<reference evidence="1 2" key="1">
    <citation type="journal article" date="2009" name="Int. J. Syst. Evol. Microbiol.">
        <title>Paenibacillus contaminans sp. nov., isolated from a contaminated laboratory plate.</title>
        <authorList>
            <person name="Chou J.H."/>
            <person name="Lee J.H."/>
            <person name="Lin M.C."/>
            <person name="Chang P.S."/>
            <person name="Arun A.B."/>
            <person name="Young C.C."/>
            <person name="Chen W.M."/>
        </authorList>
    </citation>
    <scope>NUCLEOTIDE SEQUENCE [LARGE SCALE GENOMIC DNA]</scope>
    <source>
        <strain evidence="1 2">CKOBP-6</strain>
    </source>
</reference>
<keyword evidence="1" id="KW-0418">Kinase</keyword>
<evidence type="ECO:0000313" key="1">
    <source>
        <dbReference type="EMBL" id="RAV08185.1"/>
    </source>
</evidence>
<dbReference type="Gene3D" id="3.40.50.300">
    <property type="entry name" value="P-loop containing nucleotide triphosphate hydrolases"/>
    <property type="match status" value="1"/>
</dbReference>
<proteinExistence type="predicted"/>
<keyword evidence="2" id="KW-1185">Reference proteome</keyword>
<dbReference type="OrthoDB" id="359078at2"/>
<dbReference type="AlphaFoldDB" id="A0A329LIY1"/>
<protein>
    <submittedName>
        <fullName evidence="1">Nucleoside kinase</fullName>
    </submittedName>
</protein>
<gene>
    <name evidence="1" type="ORF">DQG23_41410</name>
</gene>
<dbReference type="RefSeq" id="WP_113036912.1">
    <property type="nucleotide sequence ID" value="NZ_QMFB01000063.1"/>
</dbReference>
<evidence type="ECO:0000313" key="2">
    <source>
        <dbReference type="Proteomes" id="UP000250369"/>
    </source>
</evidence>